<sequence length="74" mass="8765">MRNKCQMYRYVEPRSYGKDLTFKFYDDGKLTIIDNKTEEVISPNSLRGASKDFYVRQRISFIKQILLASQLKHA</sequence>
<organism evidence="1 2">
    <name type="scientific">Paenibacillus yanchengensis</name>
    <dbReference type="NCBI Taxonomy" id="2035833"/>
    <lineage>
        <taxon>Bacteria</taxon>
        <taxon>Bacillati</taxon>
        <taxon>Bacillota</taxon>
        <taxon>Bacilli</taxon>
        <taxon>Bacillales</taxon>
        <taxon>Paenibacillaceae</taxon>
        <taxon>Paenibacillus</taxon>
    </lineage>
</organism>
<dbReference type="RefSeq" id="WP_377775097.1">
    <property type="nucleotide sequence ID" value="NZ_JBHUHO010000047.1"/>
</dbReference>
<gene>
    <name evidence="1" type="ORF">ACFSJH_18895</name>
</gene>
<reference evidence="2" key="1">
    <citation type="journal article" date="2019" name="Int. J. Syst. Evol. Microbiol.">
        <title>The Global Catalogue of Microorganisms (GCM) 10K type strain sequencing project: providing services to taxonomists for standard genome sequencing and annotation.</title>
        <authorList>
            <consortium name="The Broad Institute Genomics Platform"/>
            <consortium name="The Broad Institute Genome Sequencing Center for Infectious Disease"/>
            <person name="Wu L."/>
            <person name="Ma J."/>
        </authorList>
    </citation>
    <scope>NUCLEOTIDE SEQUENCE [LARGE SCALE GENOMIC DNA]</scope>
    <source>
        <strain evidence="2">GH52</strain>
    </source>
</reference>
<accession>A0ABW4YQ45</accession>
<name>A0ABW4YQ45_9BACL</name>
<evidence type="ECO:0000313" key="1">
    <source>
        <dbReference type="EMBL" id="MFD2117803.1"/>
    </source>
</evidence>
<dbReference type="EMBL" id="JBHUHO010000047">
    <property type="protein sequence ID" value="MFD2117803.1"/>
    <property type="molecule type" value="Genomic_DNA"/>
</dbReference>
<dbReference type="Proteomes" id="UP001597362">
    <property type="component" value="Unassembled WGS sequence"/>
</dbReference>
<protein>
    <submittedName>
        <fullName evidence="1">Uncharacterized protein</fullName>
    </submittedName>
</protein>
<proteinExistence type="predicted"/>
<comment type="caution">
    <text evidence="1">The sequence shown here is derived from an EMBL/GenBank/DDBJ whole genome shotgun (WGS) entry which is preliminary data.</text>
</comment>
<keyword evidence="2" id="KW-1185">Reference proteome</keyword>
<evidence type="ECO:0000313" key="2">
    <source>
        <dbReference type="Proteomes" id="UP001597362"/>
    </source>
</evidence>